<reference evidence="2" key="1">
    <citation type="submission" date="2020-05" db="EMBL/GenBank/DDBJ databases">
        <authorList>
            <person name="Chiriac C."/>
            <person name="Salcher M."/>
            <person name="Ghai R."/>
            <person name="Kavagutti S V."/>
        </authorList>
    </citation>
    <scope>NUCLEOTIDE SEQUENCE</scope>
</reference>
<dbReference type="InterPro" id="IPR029069">
    <property type="entry name" value="HotDog_dom_sf"/>
</dbReference>
<feature type="domain" description="Acyl-CoA thioesterase-like C-terminal" evidence="1">
    <location>
        <begin position="138"/>
        <end position="257"/>
    </location>
</feature>
<dbReference type="Pfam" id="PF20789">
    <property type="entry name" value="4HBT_3C"/>
    <property type="match status" value="1"/>
</dbReference>
<sequence>MDVKQFLGLQQVGKGHWRLEVDERLITPGQFLFGGCGLAAGVVALEEDSGRPCIWATAHYLSYAPTHATVDVFTTLAVVGGNVTQARATAMVDGKEILTINAALGRGSLTADEPWTQMPDVPGPMDCPPRIIPAAYGQSIFTSTETRTALGRTMEQMDGTKGSPNTALWARVPGHLEPSAGTLAIFGDYVSGGVANPLGQRTMGRSLDNTIRVVTLEPTEWVLCDIRMHALSGGFAQGTAFLWSERGTLLATASQTIAAKIWDGPRS</sequence>
<dbReference type="SUPFAM" id="SSF54637">
    <property type="entry name" value="Thioesterase/thiol ester dehydrase-isomerase"/>
    <property type="match status" value="2"/>
</dbReference>
<accession>A0A6J6WX88</accession>
<name>A0A6J6WX88_9ZZZZ</name>
<gene>
    <name evidence="2" type="ORF">UFOPK2958_01085</name>
</gene>
<dbReference type="AlphaFoldDB" id="A0A6J6WX88"/>
<evidence type="ECO:0000313" key="2">
    <source>
        <dbReference type="EMBL" id="CAB4789781.1"/>
    </source>
</evidence>
<evidence type="ECO:0000259" key="1">
    <source>
        <dbReference type="Pfam" id="PF20789"/>
    </source>
</evidence>
<dbReference type="EMBL" id="CAFAAB010000132">
    <property type="protein sequence ID" value="CAB4789781.1"/>
    <property type="molecule type" value="Genomic_DNA"/>
</dbReference>
<dbReference type="InterPro" id="IPR042171">
    <property type="entry name" value="Acyl-CoA_hotdog"/>
</dbReference>
<dbReference type="InterPro" id="IPR049450">
    <property type="entry name" value="ACOT8-like_C"/>
</dbReference>
<protein>
    <submittedName>
        <fullName evidence="2">Unannotated protein</fullName>
    </submittedName>
</protein>
<dbReference type="Gene3D" id="2.40.160.210">
    <property type="entry name" value="Acyl-CoA thioesterase, double hotdog domain"/>
    <property type="match status" value="1"/>
</dbReference>
<organism evidence="2">
    <name type="scientific">freshwater metagenome</name>
    <dbReference type="NCBI Taxonomy" id="449393"/>
    <lineage>
        <taxon>unclassified sequences</taxon>
        <taxon>metagenomes</taxon>
        <taxon>ecological metagenomes</taxon>
    </lineage>
</organism>
<proteinExistence type="predicted"/>